<dbReference type="InterPro" id="IPR036249">
    <property type="entry name" value="Thioredoxin-like_sf"/>
</dbReference>
<gene>
    <name evidence="3" type="ORF">C7457_1144</name>
</gene>
<evidence type="ECO:0000259" key="2">
    <source>
        <dbReference type="PROSITE" id="PS51352"/>
    </source>
</evidence>
<dbReference type="InterPro" id="IPR013766">
    <property type="entry name" value="Thioredoxin_domain"/>
</dbReference>
<feature type="transmembrane region" description="Helical" evidence="1">
    <location>
        <begin position="12"/>
        <end position="36"/>
    </location>
</feature>
<accession>A0A420W6H4</accession>
<sequence>MSIPEPLLKVAAIFFDVIFVLLVFSFIFIFGLRFYWRWKAKRLKGEPVPEELLVPKLKKGKGLIYFYSPNCRPCQMVEPIYKKLSKELKGVHFVKINVLEKPEAVRKIGILATPSMVLVKDGRIKEVILGPVSEGVLREKLK</sequence>
<organism evidence="3 4">
    <name type="scientific">Thermovibrio guaymasensis</name>
    <dbReference type="NCBI Taxonomy" id="240167"/>
    <lineage>
        <taxon>Bacteria</taxon>
        <taxon>Pseudomonadati</taxon>
        <taxon>Aquificota</taxon>
        <taxon>Aquificia</taxon>
        <taxon>Desulfurobacteriales</taxon>
        <taxon>Desulfurobacteriaceae</taxon>
        <taxon>Thermovibrio</taxon>
    </lineage>
</organism>
<dbReference type="CDD" id="cd02947">
    <property type="entry name" value="TRX_family"/>
    <property type="match status" value="1"/>
</dbReference>
<comment type="caution">
    <text evidence="3">The sequence shown here is derived from an EMBL/GenBank/DDBJ whole genome shotgun (WGS) entry which is preliminary data.</text>
</comment>
<dbReference type="Gene3D" id="3.40.30.10">
    <property type="entry name" value="Glutaredoxin"/>
    <property type="match status" value="1"/>
</dbReference>
<dbReference type="EMBL" id="RBIE01000002">
    <property type="protein sequence ID" value="RKQ61702.1"/>
    <property type="molecule type" value="Genomic_DNA"/>
</dbReference>
<evidence type="ECO:0000313" key="4">
    <source>
        <dbReference type="Proteomes" id="UP000280881"/>
    </source>
</evidence>
<dbReference type="PANTHER" id="PTHR45663:SF11">
    <property type="entry name" value="GEO12009P1"/>
    <property type="match status" value="1"/>
</dbReference>
<feature type="domain" description="Thioredoxin" evidence="2">
    <location>
        <begin position="42"/>
        <end position="142"/>
    </location>
</feature>
<proteinExistence type="predicted"/>
<dbReference type="GO" id="GO:0005737">
    <property type="term" value="C:cytoplasm"/>
    <property type="evidence" value="ECO:0007669"/>
    <property type="project" value="TreeGrafter"/>
</dbReference>
<name>A0A420W6H4_9BACT</name>
<dbReference type="Pfam" id="PF00085">
    <property type="entry name" value="Thioredoxin"/>
    <property type="match status" value="1"/>
</dbReference>
<dbReference type="OrthoDB" id="14244at2"/>
<dbReference type="PROSITE" id="PS51352">
    <property type="entry name" value="THIOREDOXIN_2"/>
    <property type="match status" value="1"/>
</dbReference>
<dbReference type="PANTHER" id="PTHR45663">
    <property type="entry name" value="GEO12009P1"/>
    <property type="match status" value="1"/>
</dbReference>
<dbReference type="SUPFAM" id="SSF52833">
    <property type="entry name" value="Thioredoxin-like"/>
    <property type="match status" value="1"/>
</dbReference>
<keyword evidence="1" id="KW-0472">Membrane</keyword>
<dbReference type="GO" id="GO:0015035">
    <property type="term" value="F:protein-disulfide reductase activity"/>
    <property type="evidence" value="ECO:0007669"/>
    <property type="project" value="TreeGrafter"/>
</dbReference>
<protein>
    <submittedName>
        <fullName evidence="3">Thioredoxin 1</fullName>
    </submittedName>
</protein>
<evidence type="ECO:0000256" key="1">
    <source>
        <dbReference type="SAM" id="Phobius"/>
    </source>
</evidence>
<dbReference type="Proteomes" id="UP000280881">
    <property type="component" value="Unassembled WGS sequence"/>
</dbReference>
<dbReference type="AlphaFoldDB" id="A0A420W6H4"/>
<keyword evidence="4" id="KW-1185">Reference proteome</keyword>
<reference evidence="3 4" key="1">
    <citation type="submission" date="2018-10" db="EMBL/GenBank/DDBJ databases">
        <title>Genomic Encyclopedia of Type Strains, Phase IV (KMG-IV): sequencing the most valuable type-strain genomes for metagenomic binning, comparative biology and taxonomic classification.</title>
        <authorList>
            <person name="Goeker M."/>
        </authorList>
    </citation>
    <scope>NUCLEOTIDE SEQUENCE [LARGE SCALE GENOMIC DNA]</scope>
    <source>
        <strain evidence="3 4">DSM 15521</strain>
    </source>
</reference>
<evidence type="ECO:0000313" key="3">
    <source>
        <dbReference type="EMBL" id="RKQ61702.1"/>
    </source>
</evidence>
<keyword evidence="1" id="KW-1133">Transmembrane helix</keyword>
<keyword evidence="1" id="KW-0812">Transmembrane</keyword>
<dbReference type="RefSeq" id="WP_121170957.1">
    <property type="nucleotide sequence ID" value="NZ_RBIE01000002.1"/>
</dbReference>